<organism evidence="2 3">
    <name type="scientific">Novilysobacter avium</name>
    <dbReference type="NCBI Taxonomy" id="2781023"/>
    <lineage>
        <taxon>Bacteria</taxon>
        <taxon>Pseudomonadati</taxon>
        <taxon>Pseudomonadota</taxon>
        <taxon>Gammaproteobacteria</taxon>
        <taxon>Lysobacterales</taxon>
        <taxon>Lysobacteraceae</taxon>
        <taxon>Novilysobacter</taxon>
    </lineage>
</organism>
<dbReference type="InterPro" id="IPR013217">
    <property type="entry name" value="Methyltransf_12"/>
</dbReference>
<evidence type="ECO:0000259" key="1">
    <source>
        <dbReference type="Pfam" id="PF08242"/>
    </source>
</evidence>
<proteinExistence type="predicted"/>
<dbReference type="EMBL" id="CP063657">
    <property type="protein sequence ID" value="QOW21787.1"/>
    <property type="molecule type" value="Genomic_DNA"/>
</dbReference>
<dbReference type="Proteomes" id="UP000593932">
    <property type="component" value="Chromosome"/>
</dbReference>
<keyword evidence="2" id="KW-0489">Methyltransferase</keyword>
<dbReference type="SUPFAM" id="SSF53335">
    <property type="entry name" value="S-adenosyl-L-methionine-dependent methyltransferases"/>
    <property type="match status" value="1"/>
</dbReference>
<dbReference type="RefSeq" id="WP_194034345.1">
    <property type="nucleotide sequence ID" value="NZ_CP063657.1"/>
</dbReference>
<evidence type="ECO:0000313" key="3">
    <source>
        <dbReference type="Proteomes" id="UP000593932"/>
    </source>
</evidence>
<dbReference type="CDD" id="cd02440">
    <property type="entry name" value="AdoMet_MTases"/>
    <property type="match status" value="1"/>
</dbReference>
<evidence type="ECO:0000313" key="2">
    <source>
        <dbReference type="EMBL" id="QOW21787.1"/>
    </source>
</evidence>
<dbReference type="Pfam" id="PF08242">
    <property type="entry name" value="Methyltransf_12"/>
    <property type="match status" value="1"/>
</dbReference>
<reference evidence="2 3" key="1">
    <citation type="submission" date="2020-10" db="EMBL/GenBank/DDBJ databases">
        <title>complete genome sequencing of Lysobacter sp. H23M41.</title>
        <authorList>
            <person name="Bae J.-W."/>
            <person name="Lee S.-Y."/>
        </authorList>
    </citation>
    <scope>NUCLEOTIDE SEQUENCE [LARGE SCALE GENOMIC DNA]</scope>
    <source>
        <strain evidence="2 3">H23M41</strain>
    </source>
</reference>
<sequence length="235" mass="25039">MAVTGAPLSADQARAIAGAFAPERGFRQHWDYHYSLAKLRSDPLYPGVCAALRGSTQPLLDLGCGLGLLAHALRADSIALAYRGVDNDAGKILGATRAAGRRSLDNVTFECLDLAAALPRHRGSVAILDVLQFLSPDAQQRTLDAALAMLVPGARLVIRTGLDDGSRRARITRGVDVFSRAIGWMNAGPRSYPDPDELRLRFDAAGLTSSFTPLYGNTPFNNWLVVATAPGDEAA</sequence>
<gene>
    <name evidence="2" type="ORF">INQ42_11230</name>
</gene>
<keyword evidence="2" id="KW-0808">Transferase</keyword>
<name>A0A7S6UK47_9GAMM</name>
<dbReference type="GO" id="GO:0032259">
    <property type="term" value="P:methylation"/>
    <property type="evidence" value="ECO:0007669"/>
    <property type="project" value="UniProtKB-KW"/>
</dbReference>
<dbReference type="Gene3D" id="3.40.50.150">
    <property type="entry name" value="Vaccinia Virus protein VP39"/>
    <property type="match status" value="1"/>
</dbReference>
<feature type="domain" description="Methyltransferase type 12" evidence="1">
    <location>
        <begin position="60"/>
        <end position="156"/>
    </location>
</feature>
<accession>A0A7S6UK47</accession>
<protein>
    <submittedName>
        <fullName evidence="2">Class I SAM-dependent methyltransferase</fullName>
    </submittedName>
</protein>
<dbReference type="GO" id="GO:0008168">
    <property type="term" value="F:methyltransferase activity"/>
    <property type="evidence" value="ECO:0007669"/>
    <property type="project" value="UniProtKB-KW"/>
</dbReference>
<dbReference type="InterPro" id="IPR029063">
    <property type="entry name" value="SAM-dependent_MTases_sf"/>
</dbReference>
<keyword evidence="3" id="KW-1185">Reference proteome</keyword>